<evidence type="ECO:0000313" key="2">
    <source>
        <dbReference type="Proteomes" id="UP000724584"/>
    </source>
</evidence>
<keyword evidence="2" id="KW-1185">Reference proteome</keyword>
<evidence type="ECO:0000313" key="1">
    <source>
        <dbReference type="EMBL" id="KAH6627473.1"/>
    </source>
</evidence>
<comment type="caution">
    <text evidence="1">The sequence shown here is derived from an EMBL/GenBank/DDBJ whole genome shotgun (WGS) entry which is preliminary data.</text>
</comment>
<dbReference type="Proteomes" id="UP000724584">
    <property type="component" value="Unassembled WGS sequence"/>
</dbReference>
<proteinExistence type="predicted"/>
<sequence>MRLLNTATLEVEDGFFEKNTPPYAILSHRWGDEEVILQDLSDRSAAIQKTGYRKLEGTCRRALKEGFNSAELSEAINSMFRWYQNAAICYVYLSDVASGLTNHSFALQFRKSKWFTRGAGLSDTISDITGINPKFLGNDRQAEARIQSLLAQASVAERMSWASARQTTRVEDIAYSPLGIFSVNMPLLYGEGENAFLRLQHTIAGQSSDQRLFAWRHQHPDPDNKISGIFAASPNAFASSADLVPFDDGSDTAQFGEKENRGMGVR</sequence>
<protein>
    <submittedName>
        <fullName evidence="1">Uncharacterized protein</fullName>
    </submittedName>
</protein>
<reference evidence="1 2" key="1">
    <citation type="journal article" date="2021" name="Nat. Commun.">
        <title>Genetic determinants of endophytism in the Arabidopsis root mycobiome.</title>
        <authorList>
            <person name="Mesny F."/>
            <person name="Miyauchi S."/>
            <person name="Thiergart T."/>
            <person name="Pickel B."/>
            <person name="Atanasova L."/>
            <person name="Karlsson M."/>
            <person name="Huettel B."/>
            <person name="Barry K.W."/>
            <person name="Haridas S."/>
            <person name="Chen C."/>
            <person name="Bauer D."/>
            <person name="Andreopoulos W."/>
            <person name="Pangilinan J."/>
            <person name="LaButti K."/>
            <person name="Riley R."/>
            <person name="Lipzen A."/>
            <person name="Clum A."/>
            <person name="Drula E."/>
            <person name="Henrissat B."/>
            <person name="Kohler A."/>
            <person name="Grigoriev I.V."/>
            <person name="Martin F.M."/>
            <person name="Hacquard S."/>
        </authorList>
    </citation>
    <scope>NUCLEOTIDE SEQUENCE [LARGE SCALE GENOMIC DNA]</scope>
    <source>
        <strain evidence="1 2">MPI-SDFR-AT-0079</strain>
    </source>
</reference>
<dbReference type="EMBL" id="JAGIZQ010000005">
    <property type="protein sequence ID" value="KAH6627473.1"/>
    <property type="molecule type" value="Genomic_DNA"/>
</dbReference>
<name>A0ACB7P132_9PEZI</name>
<gene>
    <name evidence="1" type="ORF">F5144DRAFT_593683</name>
</gene>
<organism evidence="1 2">
    <name type="scientific">Chaetomium tenue</name>
    <dbReference type="NCBI Taxonomy" id="1854479"/>
    <lineage>
        <taxon>Eukaryota</taxon>
        <taxon>Fungi</taxon>
        <taxon>Dikarya</taxon>
        <taxon>Ascomycota</taxon>
        <taxon>Pezizomycotina</taxon>
        <taxon>Sordariomycetes</taxon>
        <taxon>Sordariomycetidae</taxon>
        <taxon>Sordariales</taxon>
        <taxon>Chaetomiaceae</taxon>
        <taxon>Chaetomium</taxon>
    </lineage>
</organism>
<accession>A0ACB7P132</accession>